<dbReference type="SUPFAM" id="SSF49464">
    <property type="entry name" value="Carboxypeptidase regulatory domain-like"/>
    <property type="match status" value="1"/>
</dbReference>
<evidence type="ECO:0000256" key="5">
    <source>
        <dbReference type="ARBA" id="ARBA00023077"/>
    </source>
</evidence>
<organism evidence="14 15">
    <name type="scientific">Rhodohalobacter mucosus</name>
    <dbReference type="NCBI Taxonomy" id="2079485"/>
    <lineage>
        <taxon>Bacteria</taxon>
        <taxon>Pseudomonadati</taxon>
        <taxon>Balneolota</taxon>
        <taxon>Balneolia</taxon>
        <taxon>Balneolales</taxon>
        <taxon>Balneolaceae</taxon>
        <taxon>Rhodohalobacter</taxon>
    </lineage>
</organism>
<dbReference type="Gene3D" id="2.60.40.1120">
    <property type="entry name" value="Carboxypeptidase-like, regulatory domain"/>
    <property type="match status" value="1"/>
</dbReference>
<dbReference type="GO" id="GO:0033214">
    <property type="term" value="P:siderophore-iron import into cell"/>
    <property type="evidence" value="ECO:0007669"/>
    <property type="project" value="TreeGrafter"/>
</dbReference>
<keyword evidence="14" id="KW-0675">Receptor</keyword>
<keyword evidence="7 8" id="KW-0998">Cell outer membrane</keyword>
<gene>
    <name evidence="14" type="ORF">DDZ15_14675</name>
</gene>
<evidence type="ECO:0000256" key="6">
    <source>
        <dbReference type="ARBA" id="ARBA00023136"/>
    </source>
</evidence>
<evidence type="ECO:0000256" key="2">
    <source>
        <dbReference type="ARBA" id="ARBA00022448"/>
    </source>
</evidence>
<protein>
    <submittedName>
        <fullName evidence="14">TonB-dependent receptor</fullName>
    </submittedName>
</protein>
<dbReference type="EMBL" id="QGGB01000010">
    <property type="protein sequence ID" value="PWN05314.1"/>
    <property type="molecule type" value="Genomic_DNA"/>
</dbReference>
<evidence type="ECO:0000256" key="10">
    <source>
        <dbReference type="SAM" id="Coils"/>
    </source>
</evidence>
<dbReference type="InterPro" id="IPR039426">
    <property type="entry name" value="TonB-dep_rcpt-like"/>
</dbReference>
<dbReference type="OrthoDB" id="9758472at2"/>
<evidence type="ECO:0000256" key="3">
    <source>
        <dbReference type="ARBA" id="ARBA00022452"/>
    </source>
</evidence>
<keyword evidence="3 8" id="KW-1134">Transmembrane beta strand</keyword>
<comment type="subcellular location">
    <subcellularLocation>
        <location evidence="1 8">Cell outer membrane</location>
        <topology evidence="1 8">Multi-pass membrane protein</topology>
    </subcellularLocation>
</comment>
<feature type="chain" id="PRO_5016319114" evidence="11">
    <location>
        <begin position="24"/>
        <end position="829"/>
    </location>
</feature>
<dbReference type="InterPro" id="IPR037066">
    <property type="entry name" value="Plug_dom_sf"/>
</dbReference>
<evidence type="ECO:0000256" key="9">
    <source>
        <dbReference type="RuleBase" id="RU003357"/>
    </source>
</evidence>
<feature type="coiled-coil region" evidence="10">
    <location>
        <begin position="87"/>
        <end position="114"/>
    </location>
</feature>
<dbReference type="Pfam" id="PF13715">
    <property type="entry name" value="CarbopepD_reg_2"/>
    <property type="match status" value="1"/>
</dbReference>
<dbReference type="InterPro" id="IPR000531">
    <property type="entry name" value="Beta-barrel_TonB"/>
</dbReference>
<accession>A0A316TSS6</accession>
<feature type="domain" description="TonB-dependent receptor-like beta-barrel" evidence="12">
    <location>
        <begin position="317"/>
        <end position="793"/>
    </location>
</feature>
<feature type="signal peptide" evidence="11">
    <location>
        <begin position="1"/>
        <end position="23"/>
    </location>
</feature>
<keyword evidence="6 8" id="KW-0472">Membrane</keyword>
<dbReference type="PROSITE" id="PS52016">
    <property type="entry name" value="TONB_DEPENDENT_REC_3"/>
    <property type="match status" value="1"/>
</dbReference>
<dbReference type="Pfam" id="PF07715">
    <property type="entry name" value="Plug"/>
    <property type="match status" value="1"/>
</dbReference>
<keyword evidence="2 8" id="KW-0813">Transport</keyword>
<dbReference type="SUPFAM" id="SSF56935">
    <property type="entry name" value="Porins"/>
    <property type="match status" value="1"/>
</dbReference>
<evidence type="ECO:0000259" key="12">
    <source>
        <dbReference type="Pfam" id="PF00593"/>
    </source>
</evidence>
<dbReference type="RefSeq" id="WP_109647870.1">
    <property type="nucleotide sequence ID" value="NZ_QGGB01000010.1"/>
</dbReference>
<keyword evidence="15" id="KW-1185">Reference proteome</keyword>
<comment type="caution">
    <text evidence="14">The sequence shown here is derived from an EMBL/GenBank/DDBJ whole genome shotgun (WGS) entry which is preliminary data.</text>
</comment>
<dbReference type="Gene3D" id="2.170.130.10">
    <property type="entry name" value="TonB-dependent receptor, plug domain"/>
    <property type="match status" value="1"/>
</dbReference>
<name>A0A316TSS6_9BACT</name>
<dbReference type="Gene3D" id="2.40.170.20">
    <property type="entry name" value="TonB-dependent receptor, beta-barrel domain"/>
    <property type="match status" value="1"/>
</dbReference>
<evidence type="ECO:0000256" key="1">
    <source>
        <dbReference type="ARBA" id="ARBA00004571"/>
    </source>
</evidence>
<dbReference type="Pfam" id="PF00593">
    <property type="entry name" value="TonB_dep_Rec_b-barrel"/>
    <property type="match status" value="1"/>
</dbReference>
<proteinExistence type="inferred from homology"/>
<keyword evidence="10" id="KW-0175">Coiled coil</keyword>
<keyword evidence="11" id="KW-0732">Signal</keyword>
<feature type="domain" description="TonB-dependent receptor plug" evidence="13">
    <location>
        <begin position="150"/>
        <end position="239"/>
    </location>
</feature>
<evidence type="ECO:0000259" key="13">
    <source>
        <dbReference type="Pfam" id="PF07715"/>
    </source>
</evidence>
<dbReference type="InterPro" id="IPR008969">
    <property type="entry name" value="CarboxyPept-like_regulatory"/>
</dbReference>
<reference evidence="14 15" key="1">
    <citation type="submission" date="2018-05" db="EMBL/GenBank/DDBJ databases">
        <title>Rhodohalobacter halophilus gen. nov., sp. nov., a moderately halophilic member of the family Balneolaceae.</title>
        <authorList>
            <person name="Liu Z.-W."/>
        </authorList>
    </citation>
    <scope>NUCLEOTIDE SEQUENCE [LARGE SCALE GENOMIC DNA]</scope>
    <source>
        <strain evidence="14 15">8A47</strain>
    </source>
</reference>
<evidence type="ECO:0000313" key="15">
    <source>
        <dbReference type="Proteomes" id="UP000245533"/>
    </source>
</evidence>
<keyword evidence="4 8" id="KW-0812">Transmembrane</keyword>
<dbReference type="AlphaFoldDB" id="A0A316TSS6"/>
<dbReference type="PANTHER" id="PTHR30442">
    <property type="entry name" value="IRON III DICITRATE TRANSPORT PROTEIN FECA"/>
    <property type="match status" value="1"/>
</dbReference>
<evidence type="ECO:0000256" key="7">
    <source>
        <dbReference type="ARBA" id="ARBA00023237"/>
    </source>
</evidence>
<keyword evidence="5 9" id="KW-0798">TonB box</keyword>
<dbReference type="Proteomes" id="UP000245533">
    <property type="component" value="Unassembled WGS sequence"/>
</dbReference>
<evidence type="ECO:0000256" key="4">
    <source>
        <dbReference type="ARBA" id="ARBA00022692"/>
    </source>
</evidence>
<dbReference type="GO" id="GO:0009279">
    <property type="term" value="C:cell outer membrane"/>
    <property type="evidence" value="ECO:0007669"/>
    <property type="project" value="UniProtKB-SubCell"/>
</dbReference>
<dbReference type="InterPro" id="IPR012910">
    <property type="entry name" value="Plug_dom"/>
</dbReference>
<dbReference type="InterPro" id="IPR036942">
    <property type="entry name" value="Beta-barrel_TonB_sf"/>
</dbReference>
<sequence length="829" mass="92821">MMRLKAYSFLVLFLAVLPGMVNAQNAITGKVTDSASGEPLSQVDVYNNSAGIVVNTDKEGTYRMGNLQDGVYTIYFYLLGYEVVTRNVEIRGENQEINIEMEELARELTEVTVMDQREDMFSIRRLREVEGTSIFAGKKNEVIALNRVFANKAANNARQVYAKVSGLNIFESNDAGLQLNIGGRGLDPNRSSNFNIRQNGYDISADVLGYPESYYTPPAEAVEEIQVIRGAASLQYGTQFGGLVNFQMNKPDPNEVFELRTRQTAGSNGLLTSFNSVSGNAGKVGYYAYYNYKEGNGFRPNSGFDSDNLYLYLDAELSEKTRLSLDATYLTYLARQPGGLTDVQFINNPFQSNRERNWFAVDWRLASLQLDHRFSFRTRFSLVAYGLDASRKSVGFRTNRVSQQDDPDAPRDLIIGDFSNWGTEARFLHRYTVGSRNAVFLIGSKFYKSDNRAVQGPGSASAAPDFTLANDTFPDYPNQSDFDFPNRNLALFGEHILYLKDNFSVTPGFRYEYIKTESTGSYKRVNFDLSGNPILNRTFEENREFDRQFVLLGIGLSYLPDPGIEFYGNFSQNYRSVTFNDIRIVNPSFQVDPDITDESGFTGDIGVRGRLGEWLSFEAGAFGLMYDDRLGEVLRAETRVDATGEEVETGRVVRFRGNIGRAFMAGVESLVEWNVLGTFRPGITQARFNLYLNTAVTRSEYLDSEIPGVEGNHVEFVPSLNLKAGASLGYRNFLAGLQYTYLSSQFTDASNASRNINDNQSGIRGAIPAYGVADVSVSWSAGRFRIESGINNLFNNLYFTRRATGYPGPGIIPSPPRTWYTTLQFLFDT</sequence>
<evidence type="ECO:0000256" key="11">
    <source>
        <dbReference type="SAM" id="SignalP"/>
    </source>
</evidence>
<comment type="similarity">
    <text evidence="8 9">Belongs to the TonB-dependent receptor family.</text>
</comment>
<evidence type="ECO:0000256" key="8">
    <source>
        <dbReference type="PROSITE-ProRule" id="PRU01360"/>
    </source>
</evidence>
<evidence type="ECO:0000313" key="14">
    <source>
        <dbReference type="EMBL" id="PWN05314.1"/>
    </source>
</evidence>
<dbReference type="PANTHER" id="PTHR30442:SF0">
    <property type="entry name" value="FE(3+) DICITRATE TRANSPORT PROTEIN FECA"/>
    <property type="match status" value="1"/>
</dbReference>